<keyword evidence="2" id="KW-0560">Oxidoreductase</keyword>
<evidence type="ECO:0000313" key="6">
    <source>
        <dbReference type="Proteomes" id="UP000538929"/>
    </source>
</evidence>
<keyword evidence="3" id="KW-0520">NAD</keyword>
<evidence type="ECO:0000256" key="1">
    <source>
        <dbReference type="ARBA" id="ARBA00009986"/>
    </source>
</evidence>
<sequence length="127" mass="13934">MTIESVPARPRPVVATVDPALVRRLTADVIGSESTRCHTPFTGERLADLPAATVEEVAVARDRARAAQAAWAARSPRERAAVLLRFHDLLLNRQDEVLDLVQLETGKSRLHAHEEVQSVALAARHYG</sequence>
<name>A0A7W3Y3S0_9ACTN</name>
<dbReference type="Pfam" id="PF00171">
    <property type="entry name" value="Aldedh"/>
    <property type="match status" value="1"/>
</dbReference>
<evidence type="ECO:0000259" key="4">
    <source>
        <dbReference type="Pfam" id="PF00171"/>
    </source>
</evidence>
<feature type="domain" description="Aldehyde dehydrogenase" evidence="4">
    <location>
        <begin position="33"/>
        <end position="126"/>
    </location>
</feature>
<evidence type="ECO:0000313" key="5">
    <source>
        <dbReference type="EMBL" id="MBB0247119.1"/>
    </source>
</evidence>
<keyword evidence="6" id="KW-1185">Reference proteome</keyword>
<dbReference type="InterPro" id="IPR016161">
    <property type="entry name" value="Ald_DH/histidinol_DH"/>
</dbReference>
<evidence type="ECO:0000256" key="2">
    <source>
        <dbReference type="ARBA" id="ARBA00023002"/>
    </source>
</evidence>
<dbReference type="AlphaFoldDB" id="A0A7W3Y3S0"/>
<dbReference type="RefSeq" id="WP_182608358.1">
    <property type="nucleotide sequence ID" value="NZ_VKHT01001387.1"/>
</dbReference>
<dbReference type="InterPro" id="IPR015590">
    <property type="entry name" value="Aldehyde_DH_dom"/>
</dbReference>
<feature type="non-terminal residue" evidence="5">
    <location>
        <position position="127"/>
    </location>
</feature>
<dbReference type="InterPro" id="IPR016162">
    <property type="entry name" value="Ald_DH_N"/>
</dbReference>
<dbReference type="Proteomes" id="UP000538929">
    <property type="component" value="Unassembled WGS sequence"/>
</dbReference>
<dbReference type="GO" id="GO:0016491">
    <property type="term" value="F:oxidoreductase activity"/>
    <property type="evidence" value="ECO:0007669"/>
    <property type="project" value="UniProtKB-KW"/>
</dbReference>
<accession>A0A7W3Y3S0</accession>
<proteinExistence type="inferred from homology"/>
<gene>
    <name evidence="5" type="ORF">FNQ90_24075</name>
</gene>
<organism evidence="5 6">
    <name type="scientific">Streptomyces alkaliphilus</name>
    <dbReference type="NCBI Taxonomy" id="1472722"/>
    <lineage>
        <taxon>Bacteria</taxon>
        <taxon>Bacillati</taxon>
        <taxon>Actinomycetota</taxon>
        <taxon>Actinomycetes</taxon>
        <taxon>Kitasatosporales</taxon>
        <taxon>Streptomycetaceae</taxon>
        <taxon>Streptomyces</taxon>
    </lineage>
</organism>
<dbReference type="Gene3D" id="3.40.605.10">
    <property type="entry name" value="Aldehyde Dehydrogenase, Chain A, domain 1"/>
    <property type="match status" value="1"/>
</dbReference>
<dbReference type="PANTHER" id="PTHR42986:SF1">
    <property type="entry name" value="BENZALDEHYDE DEHYDROGENASE YFMT"/>
    <property type="match status" value="1"/>
</dbReference>
<reference evidence="6" key="1">
    <citation type="submission" date="2019-10" db="EMBL/GenBank/DDBJ databases">
        <title>Streptomyces sp. nov., a novel actinobacterium isolated from alkaline environment.</title>
        <authorList>
            <person name="Golinska P."/>
        </authorList>
    </citation>
    <scope>NUCLEOTIDE SEQUENCE [LARGE SCALE GENOMIC DNA]</scope>
    <source>
        <strain evidence="6">DSM 42118</strain>
    </source>
</reference>
<comment type="caution">
    <text evidence="5">The sequence shown here is derived from an EMBL/GenBank/DDBJ whole genome shotgun (WGS) entry which is preliminary data.</text>
</comment>
<protein>
    <submittedName>
        <fullName evidence="5">Aldehyde dehydrogenase family protein</fullName>
    </submittedName>
</protein>
<dbReference type="SUPFAM" id="SSF53720">
    <property type="entry name" value="ALDH-like"/>
    <property type="match status" value="1"/>
</dbReference>
<comment type="similarity">
    <text evidence="1">Belongs to the aldehyde dehydrogenase family.</text>
</comment>
<dbReference type="EMBL" id="VKHT01001387">
    <property type="protein sequence ID" value="MBB0247119.1"/>
    <property type="molecule type" value="Genomic_DNA"/>
</dbReference>
<evidence type="ECO:0000256" key="3">
    <source>
        <dbReference type="ARBA" id="ARBA00023027"/>
    </source>
</evidence>
<dbReference type="PANTHER" id="PTHR42986">
    <property type="entry name" value="BENZALDEHYDE DEHYDROGENASE YFMT"/>
    <property type="match status" value="1"/>
</dbReference>